<name>A0A812DG60_ACAPH</name>
<dbReference type="InterPro" id="IPR015154">
    <property type="entry name" value="EF-hand_dom_typ2"/>
</dbReference>
<feature type="domain" description="EF-hand" evidence="2">
    <location>
        <begin position="6"/>
        <end position="58"/>
    </location>
</feature>
<dbReference type="AlphaFoldDB" id="A0A812DG60"/>
<proteinExistence type="predicted"/>
<dbReference type="Gene3D" id="1.10.238.10">
    <property type="entry name" value="EF-hand"/>
    <property type="match status" value="2"/>
</dbReference>
<evidence type="ECO:0000313" key="4">
    <source>
        <dbReference type="EMBL" id="CAE1297915.1"/>
    </source>
</evidence>
<sequence>MISILIFHQLNKRLPSSQQIEVDQSVNLLLNWLISAYDREHKGRILVFSLKVALSHLCTGKLMDKLRYIFTQISDSSGYQVQEKFEDYLKAVLALPTAVCEGPSFGYNDTASRSCFDGKQLEQLGFSQLMKKGRVNVNDFLNVLMSDPGPQCLMWLPILHRMSQAETAVHPFQPQKSPAKQIGHSLKKSFRCVPSKTNHKIPTFSDVPEKKIDLTNIVPPTPVMVHNDLQDARSHSIDLSSVESGPTSSRSPSKLNASIDTTRIDDEHRLIARYAARLAADATNAVSCLSLQMFFSFLFFRKIFLCL</sequence>
<dbReference type="SUPFAM" id="SSF47473">
    <property type="entry name" value="EF-hand"/>
    <property type="match status" value="2"/>
</dbReference>
<dbReference type="GO" id="GO:0005886">
    <property type="term" value="C:plasma membrane"/>
    <property type="evidence" value="ECO:0007669"/>
    <property type="project" value="TreeGrafter"/>
</dbReference>
<dbReference type="GO" id="GO:0045202">
    <property type="term" value="C:synapse"/>
    <property type="evidence" value="ECO:0007669"/>
    <property type="project" value="TreeGrafter"/>
</dbReference>
<dbReference type="Proteomes" id="UP000597762">
    <property type="component" value="Unassembled WGS sequence"/>
</dbReference>
<evidence type="ECO:0000256" key="1">
    <source>
        <dbReference type="SAM" id="MobiDB-lite"/>
    </source>
</evidence>
<dbReference type="EMBL" id="CAHIKZ030003239">
    <property type="protein sequence ID" value="CAE1297915.1"/>
    <property type="molecule type" value="Genomic_DNA"/>
</dbReference>
<feature type="domain" description="EF-hand" evidence="3">
    <location>
        <begin position="62"/>
        <end position="162"/>
    </location>
</feature>
<evidence type="ECO:0000259" key="3">
    <source>
        <dbReference type="Pfam" id="PF09069"/>
    </source>
</evidence>
<accession>A0A812DG60</accession>
<dbReference type="InterPro" id="IPR015153">
    <property type="entry name" value="EF-hand_dom_typ1"/>
</dbReference>
<dbReference type="PANTHER" id="PTHR12268:SF27">
    <property type="entry name" value="DYSTROBREVIN, ISOFORM F"/>
    <property type="match status" value="1"/>
</dbReference>
<dbReference type="Pfam" id="PF09068">
    <property type="entry name" value="EF-hand_2"/>
    <property type="match status" value="1"/>
</dbReference>
<evidence type="ECO:0000313" key="5">
    <source>
        <dbReference type="Proteomes" id="UP000597762"/>
    </source>
</evidence>
<evidence type="ECO:0000259" key="2">
    <source>
        <dbReference type="Pfam" id="PF09068"/>
    </source>
</evidence>
<reference evidence="4" key="1">
    <citation type="submission" date="2021-01" db="EMBL/GenBank/DDBJ databases">
        <authorList>
            <person name="Li R."/>
            <person name="Bekaert M."/>
        </authorList>
    </citation>
    <scope>NUCLEOTIDE SEQUENCE</scope>
    <source>
        <strain evidence="4">Farmed</strain>
    </source>
</reference>
<comment type="caution">
    <text evidence="4">The sequence shown here is derived from an EMBL/GenBank/DDBJ whole genome shotgun (WGS) entry which is preliminary data.</text>
</comment>
<gene>
    <name evidence="4" type="ORF">SPHA_52318</name>
</gene>
<dbReference type="GO" id="GO:0099536">
    <property type="term" value="P:synaptic signaling"/>
    <property type="evidence" value="ECO:0007669"/>
    <property type="project" value="TreeGrafter"/>
</dbReference>
<dbReference type="InterPro" id="IPR011992">
    <property type="entry name" value="EF-hand-dom_pair"/>
</dbReference>
<feature type="region of interest" description="Disordered" evidence="1">
    <location>
        <begin position="237"/>
        <end position="259"/>
    </location>
</feature>
<dbReference type="PANTHER" id="PTHR12268">
    <property type="entry name" value="E3 UBIQUITIN-PROTEIN LIGASE KCMF1"/>
    <property type="match status" value="1"/>
</dbReference>
<evidence type="ECO:0008006" key="6">
    <source>
        <dbReference type="Google" id="ProtNLM"/>
    </source>
</evidence>
<keyword evidence="5" id="KW-1185">Reference proteome</keyword>
<dbReference type="OrthoDB" id="6019271at2759"/>
<organism evidence="4 5">
    <name type="scientific">Acanthosepion pharaonis</name>
    <name type="common">Pharaoh cuttlefish</name>
    <name type="synonym">Sepia pharaonis</name>
    <dbReference type="NCBI Taxonomy" id="158019"/>
    <lineage>
        <taxon>Eukaryota</taxon>
        <taxon>Metazoa</taxon>
        <taxon>Spiralia</taxon>
        <taxon>Lophotrochozoa</taxon>
        <taxon>Mollusca</taxon>
        <taxon>Cephalopoda</taxon>
        <taxon>Coleoidea</taxon>
        <taxon>Decapodiformes</taxon>
        <taxon>Sepiida</taxon>
        <taxon>Sepiina</taxon>
        <taxon>Sepiidae</taxon>
        <taxon>Acanthosepion</taxon>
    </lineage>
</organism>
<dbReference type="Pfam" id="PF09069">
    <property type="entry name" value="EF-hand_3"/>
    <property type="match status" value="1"/>
</dbReference>
<protein>
    <recommendedName>
        <fullName evidence="6">EF-hand domain-containing protein</fullName>
    </recommendedName>
</protein>
<dbReference type="InterPro" id="IPR050774">
    <property type="entry name" value="KCMF1/Dystrophin"/>
</dbReference>